<proteinExistence type="predicted"/>
<accession>A0A3P1UVG4</accession>
<dbReference type="InterPro" id="IPR028098">
    <property type="entry name" value="Glyco_trans_4-like_N"/>
</dbReference>
<dbReference type="PANTHER" id="PTHR12526:SF600">
    <property type="entry name" value="GLYCOSYL TRANSFERASE GROUP 1"/>
    <property type="match status" value="1"/>
</dbReference>
<feature type="region of interest" description="Disordered" evidence="3">
    <location>
        <begin position="171"/>
        <end position="194"/>
    </location>
</feature>
<dbReference type="EMBL" id="RQZC01000023">
    <property type="protein sequence ID" value="RRD25648.1"/>
    <property type="molecule type" value="Genomic_DNA"/>
</dbReference>
<dbReference type="CDD" id="cd03801">
    <property type="entry name" value="GT4_PimA-like"/>
    <property type="match status" value="1"/>
</dbReference>
<dbReference type="SUPFAM" id="SSF53756">
    <property type="entry name" value="UDP-Glycosyltransferase/glycogen phosphorylase"/>
    <property type="match status" value="1"/>
</dbReference>
<dbReference type="OrthoDB" id="9790710at2"/>
<keyword evidence="1" id="KW-0328">Glycosyltransferase</keyword>
<evidence type="ECO:0000256" key="3">
    <source>
        <dbReference type="SAM" id="MobiDB-lite"/>
    </source>
</evidence>
<evidence type="ECO:0000313" key="5">
    <source>
        <dbReference type="EMBL" id="RRD25648.1"/>
    </source>
</evidence>
<evidence type="ECO:0000256" key="2">
    <source>
        <dbReference type="ARBA" id="ARBA00022679"/>
    </source>
</evidence>
<dbReference type="PANTHER" id="PTHR12526">
    <property type="entry name" value="GLYCOSYLTRANSFERASE"/>
    <property type="match status" value="1"/>
</dbReference>
<feature type="domain" description="Glycosyltransferase subfamily 4-like N-terminal" evidence="4">
    <location>
        <begin position="19"/>
        <end position="170"/>
    </location>
</feature>
<dbReference type="Gene3D" id="3.40.50.2000">
    <property type="entry name" value="Glycogen Phosphorylase B"/>
    <property type="match status" value="2"/>
</dbReference>
<organism evidence="5 6">
    <name type="scientific">Actinomyces bowdenii</name>
    <dbReference type="NCBI Taxonomy" id="131109"/>
    <lineage>
        <taxon>Bacteria</taxon>
        <taxon>Bacillati</taxon>
        <taxon>Actinomycetota</taxon>
        <taxon>Actinomycetes</taxon>
        <taxon>Actinomycetales</taxon>
        <taxon>Actinomycetaceae</taxon>
        <taxon>Actinomyces</taxon>
    </lineage>
</organism>
<evidence type="ECO:0000259" key="4">
    <source>
        <dbReference type="Pfam" id="PF13439"/>
    </source>
</evidence>
<sequence length="395" mass="42009">MRIAYICMDPGIPVFGTKGASVHVQEVIREMRDLGHEVVLYTARLGDHRPDDLADLAVEHIPVRAPDPAQRERAQVRAARRAVELVVKQGADLVYERYSLFSAALSGIVEELGIPGILEVNSPLIEEQREHRSLADEPLAWQVLRAQASSAASVVCVSDPVAHWVRSAVGDQAPRGGRESSPDGSAPSSALDHVHTVPNGVSVRRILPQPEAADGPDGVVVTFVGTLKPWHGVADLLEAASASRGGWSLRILGDGPQMGALRARAQELGVAVDFRGAIPPQDMPAHLAGSAIGVAPYPDLGGEEQQYFSPLKVLEYLAAGLPVVASAVGQVPLLLEGVGVLVPPSDPVSLARELDALAADPQRRAELGRRGRIRAEERHSWRSAVSTILATAGVR</sequence>
<reference evidence="5 6" key="1">
    <citation type="submission" date="2018-11" db="EMBL/GenBank/DDBJ databases">
        <title>Genomes From Bacteria Associated with the Canine Oral Cavity: a Test Case for Automated Genome-Based Taxonomic Assignment.</title>
        <authorList>
            <person name="Coil D.A."/>
            <person name="Jospin G."/>
            <person name="Darling A.E."/>
            <person name="Wallis C."/>
            <person name="Davis I.J."/>
            <person name="Harris S."/>
            <person name="Eisen J.A."/>
            <person name="Holcombe L.J."/>
            <person name="O'Flynn C."/>
        </authorList>
    </citation>
    <scope>NUCLEOTIDE SEQUENCE [LARGE SCALE GENOMIC DNA]</scope>
    <source>
        <strain evidence="5 6">OH5050</strain>
    </source>
</reference>
<dbReference type="RefSeq" id="WP_124934482.1">
    <property type="nucleotide sequence ID" value="NZ_RQZC01000023.1"/>
</dbReference>
<evidence type="ECO:0000256" key="1">
    <source>
        <dbReference type="ARBA" id="ARBA00022676"/>
    </source>
</evidence>
<comment type="caution">
    <text evidence="5">The sequence shown here is derived from an EMBL/GenBank/DDBJ whole genome shotgun (WGS) entry which is preliminary data.</text>
</comment>
<name>A0A3P1UVG4_9ACTO</name>
<keyword evidence="6" id="KW-1185">Reference proteome</keyword>
<gene>
    <name evidence="5" type="ORF">EII10_10575</name>
</gene>
<dbReference type="GO" id="GO:0016757">
    <property type="term" value="F:glycosyltransferase activity"/>
    <property type="evidence" value="ECO:0007669"/>
    <property type="project" value="UniProtKB-KW"/>
</dbReference>
<dbReference type="AlphaFoldDB" id="A0A3P1UVG4"/>
<evidence type="ECO:0000313" key="6">
    <source>
        <dbReference type="Proteomes" id="UP000271272"/>
    </source>
</evidence>
<protein>
    <submittedName>
        <fullName evidence="5">Glycosyltransferase family 1 protein</fullName>
    </submittedName>
</protein>
<dbReference type="Pfam" id="PF13692">
    <property type="entry name" value="Glyco_trans_1_4"/>
    <property type="match status" value="1"/>
</dbReference>
<dbReference type="Pfam" id="PF13439">
    <property type="entry name" value="Glyco_transf_4"/>
    <property type="match status" value="1"/>
</dbReference>
<dbReference type="Proteomes" id="UP000271272">
    <property type="component" value="Unassembled WGS sequence"/>
</dbReference>
<keyword evidence="2 5" id="KW-0808">Transferase</keyword>